<dbReference type="Pfam" id="PF00067">
    <property type="entry name" value="p450"/>
    <property type="match status" value="2"/>
</dbReference>
<evidence type="ECO:0000256" key="3">
    <source>
        <dbReference type="ARBA" id="ARBA00022617"/>
    </source>
</evidence>
<comment type="cofactor">
    <cofactor evidence="1 8">
        <name>heme</name>
        <dbReference type="ChEBI" id="CHEBI:30413"/>
    </cofactor>
</comment>
<dbReference type="GO" id="GO:0005506">
    <property type="term" value="F:iron ion binding"/>
    <property type="evidence" value="ECO:0007669"/>
    <property type="project" value="InterPro"/>
</dbReference>
<reference evidence="11" key="1">
    <citation type="submission" date="2022-07" db="EMBL/GenBank/DDBJ databases">
        <title>Taxonomy of Aspergillus series Nigri: significant species reduction supported by multi-species coalescent approaches.</title>
        <authorList>
            <person name="Bian C."/>
            <person name="Kusuya Y."/>
            <person name="Sklenar F."/>
            <person name="D'hooge E."/>
            <person name="Yaguchi T."/>
            <person name="Takahashi H."/>
            <person name="Hubka V."/>
        </authorList>
    </citation>
    <scope>NUCLEOTIDE SEQUENCE</scope>
    <source>
        <strain evidence="11">CBS 733.88</strain>
    </source>
</reference>
<feature type="transmembrane region" description="Helical" evidence="10">
    <location>
        <begin position="6"/>
        <end position="34"/>
    </location>
</feature>
<keyword evidence="10" id="KW-0812">Transmembrane</keyword>
<dbReference type="GO" id="GO:0004497">
    <property type="term" value="F:monooxygenase activity"/>
    <property type="evidence" value="ECO:0007669"/>
    <property type="project" value="UniProtKB-KW"/>
</dbReference>
<evidence type="ECO:0000256" key="1">
    <source>
        <dbReference type="ARBA" id="ARBA00001971"/>
    </source>
</evidence>
<dbReference type="Gene3D" id="1.10.630.10">
    <property type="entry name" value="Cytochrome P450"/>
    <property type="match status" value="1"/>
</dbReference>
<evidence type="ECO:0000256" key="2">
    <source>
        <dbReference type="ARBA" id="ARBA00010617"/>
    </source>
</evidence>
<organism evidence="11 12">
    <name type="scientific">Aspergillus brasiliensis</name>
    <dbReference type="NCBI Taxonomy" id="319629"/>
    <lineage>
        <taxon>Eukaryota</taxon>
        <taxon>Fungi</taxon>
        <taxon>Dikarya</taxon>
        <taxon>Ascomycota</taxon>
        <taxon>Pezizomycotina</taxon>
        <taxon>Eurotiomycetes</taxon>
        <taxon>Eurotiomycetidae</taxon>
        <taxon>Eurotiales</taxon>
        <taxon>Aspergillaceae</taxon>
        <taxon>Aspergillus</taxon>
        <taxon>Aspergillus subgen. Circumdati</taxon>
    </lineage>
</organism>
<comment type="similarity">
    <text evidence="2 9">Belongs to the cytochrome P450 family.</text>
</comment>
<dbReference type="PANTHER" id="PTHR24305:SF210">
    <property type="entry name" value="CYTOCHROME P450 MONOOXYGENASE ASQL-RELATED"/>
    <property type="match status" value="1"/>
</dbReference>
<keyword evidence="3 8" id="KW-0349">Heme</keyword>
<dbReference type="CDD" id="cd11058">
    <property type="entry name" value="CYP60B-like"/>
    <property type="match status" value="1"/>
</dbReference>
<evidence type="ECO:0000313" key="11">
    <source>
        <dbReference type="EMBL" id="GKZ25155.1"/>
    </source>
</evidence>
<keyword evidence="5 9" id="KW-0560">Oxidoreductase</keyword>
<evidence type="ECO:0000256" key="9">
    <source>
        <dbReference type="RuleBase" id="RU000461"/>
    </source>
</evidence>
<dbReference type="EMBL" id="BROQ01000104">
    <property type="protein sequence ID" value="GKZ25155.1"/>
    <property type="molecule type" value="Genomic_DNA"/>
</dbReference>
<keyword evidence="10" id="KW-0472">Membrane</keyword>
<gene>
    <name evidence="11" type="ORF">AbraCBS73388_000603</name>
</gene>
<dbReference type="PRINTS" id="PR00463">
    <property type="entry name" value="EP450I"/>
</dbReference>
<keyword evidence="6 8" id="KW-0408">Iron</keyword>
<sequence length="485" mass="55635">MLLQRLLVMILPMGMTWQGVMQLFLEISALAIIYKTHYNLYRHPLRKYPGPWWLAASRLPYSFFILRGIATTRTRELHDEYGHVVRISPDTLSYTCKQVWFDVYGGDLTRPRAGVPKDPLYYVKQDQGSDISSAGDADHRRLRRILGRAFSGRAVTLQEKYLRQYIALFISRLRQQTRQTLNGRQAGVVNLTHWLNLLTTDIIGELTFGKAFGGLEDGELHPWLNQLFWVFKTSSFIREINRWSTLVTKALFYCTPRKVFHRQHAITLFCQEATARRVQLGTGRPDFMSEMLENAENQSERMTQSEVELAAMTLIIAGSETGIMIILPWDPLTDSSPLFPKLLVATMLSGTIYLLCTNPGVLRALTDRIRADFAQDSDLNLVNLQQHQFLNAVLLECLRLYPPAPDSLFRRTTTSGTIIMGEFVPPQTCVTMNLWAANRSTLNFHRPDEMVPERWVKPCPPEFQNDDRDVMKPFSVGDRDCLGKK</sequence>
<accession>A0A9W5YX33</accession>
<evidence type="ECO:0008006" key="13">
    <source>
        <dbReference type="Google" id="ProtNLM"/>
    </source>
</evidence>
<evidence type="ECO:0000256" key="8">
    <source>
        <dbReference type="PIRSR" id="PIRSR602401-1"/>
    </source>
</evidence>
<feature type="transmembrane region" description="Helical" evidence="10">
    <location>
        <begin position="341"/>
        <end position="362"/>
    </location>
</feature>
<feature type="binding site" description="axial binding residue" evidence="8">
    <location>
        <position position="481"/>
    </location>
    <ligand>
        <name>heme</name>
        <dbReference type="ChEBI" id="CHEBI:30413"/>
    </ligand>
    <ligandPart>
        <name>Fe</name>
        <dbReference type="ChEBI" id="CHEBI:18248"/>
    </ligandPart>
</feature>
<keyword evidence="7 9" id="KW-0503">Monooxygenase</keyword>
<evidence type="ECO:0000256" key="6">
    <source>
        <dbReference type="ARBA" id="ARBA00023004"/>
    </source>
</evidence>
<dbReference type="InterPro" id="IPR001128">
    <property type="entry name" value="Cyt_P450"/>
</dbReference>
<dbReference type="InterPro" id="IPR050121">
    <property type="entry name" value="Cytochrome_P450_monoxygenase"/>
</dbReference>
<comment type="caution">
    <text evidence="11">The sequence shown here is derived from an EMBL/GenBank/DDBJ whole genome shotgun (WGS) entry which is preliminary data.</text>
</comment>
<dbReference type="Proteomes" id="UP001143548">
    <property type="component" value="Unassembled WGS sequence"/>
</dbReference>
<dbReference type="AlphaFoldDB" id="A0A9W5YX33"/>
<dbReference type="InterPro" id="IPR036396">
    <property type="entry name" value="Cyt_P450_sf"/>
</dbReference>
<keyword evidence="10" id="KW-1133">Transmembrane helix</keyword>
<dbReference type="SUPFAM" id="SSF48264">
    <property type="entry name" value="Cytochrome P450"/>
    <property type="match status" value="1"/>
</dbReference>
<name>A0A9W5YX33_9EURO</name>
<protein>
    <recommendedName>
        <fullName evidence="13">Cytochrome P450</fullName>
    </recommendedName>
</protein>
<dbReference type="PROSITE" id="PS00086">
    <property type="entry name" value="CYTOCHROME_P450"/>
    <property type="match status" value="1"/>
</dbReference>
<evidence type="ECO:0000256" key="10">
    <source>
        <dbReference type="SAM" id="Phobius"/>
    </source>
</evidence>
<evidence type="ECO:0000256" key="4">
    <source>
        <dbReference type="ARBA" id="ARBA00022723"/>
    </source>
</evidence>
<dbReference type="GO" id="GO:0020037">
    <property type="term" value="F:heme binding"/>
    <property type="evidence" value="ECO:0007669"/>
    <property type="project" value="InterPro"/>
</dbReference>
<dbReference type="InterPro" id="IPR002401">
    <property type="entry name" value="Cyt_P450_E_grp-I"/>
</dbReference>
<evidence type="ECO:0000256" key="7">
    <source>
        <dbReference type="ARBA" id="ARBA00023033"/>
    </source>
</evidence>
<dbReference type="GO" id="GO:0016705">
    <property type="term" value="F:oxidoreductase activity, acting on paired donors, with incorporation or reduction of molecular oxygen"/>
    <property type="evidence" value="ECO:0007669"/>
    <property type="project" value="InterPro"/>
</dbReference>
<evidence type="ECO:0000256" key="5">
    <source>
        <dbReference type="ARBA" id="ARBA00023002"/>
    </source>
</evidence>
<evidence type="ECO:0000313" key="12">
    <source>
        <dbReference type="Proteomes" id="UP001143548"/>
    </source>
</evidence>
<keyword evidence="4 8" id="KW-0479">Metal-binding</keyword>
<dbReference type="InterPro" id="IPR017972">
    <property type="entry name" value="Cyt_P450_CS"/>
</dbReference>
<feature type="transmembrane region" description="Helical" evidence="10">
    <location>
        <begin position="309"/>
        <end position="329"/>
    </location>
</feature>
<proteinExistence type="inferred from homology"/>
<dbReference type="PANTHER" id="PTHR24305">
    <property type="entry name" value="CYTOCHROME P450"/>
    <property type="match status" value="1"/>
</dbReference>